<comment type="similarity">
    <text evidence="1 5 6">Belongs to the peptidase S8 family.</text>
</comment>
<evidence type="ECO:0000256" key="1">
    <source>
        <dbReference type="ARBA" id="ARBA00011073"/>
    </source>
</evidence>
<evidence type="ECO:0000256" key="3">
    <source>
        <dbReference type="ARBA" id="ARBA00022801"/>
    </source>
</evidence>
<keyword evidence="3 5" id="KW-0378">Hydrolase</keyword>
<protein>
    <submittedName>
        <fullName evidence="8">Putative peptidase S8</fullName>
    </submittedName>
</protein>
<dbReference type="PROSITE" id="PS00138">
    <property type="entry name" value="SUBTILASE_SER"/>
    <property type="match status" value="1"/>
</dbReference>
<dbReference type="PROSITE" id="PS51892">
    <property type="entry name" value="SUBTILASE"/>
    <property type="match status" value="1"/>
</dbReference>
<evidence type="ECO:0000256" key="4">
    <source>
        <dbReference type="ARBA" id="ARBA00022825"/>
    </source>
</evidence>
<keyword evidence="9" id="KW-1185">Reference proteome</keyword>
<dbReference type="SUPFAM" id="SSF52743">
    <property type="entry name" value="Subtilisin-like"/>
    <property type="match status" value="1"/>
</dbReference>
<dbReference type="Proteomes" id="UP000002208">
    <property type="component" value="Plasmid 1"/>
</dbReference>
<keyword evidence="4 5" id="KW-0720">Serine protease</keyword>
<feature type="domain" description="Peptidase S8/S53" evidence="7">
    <location>
        <begin position="180"/>
        <end position="428"/>
    </location>
</feature>
<feature type="active site" description="Charge relay system" evidence="5">
    <location>
        <position position="189"/>
    </location>
</feature>
<dbReference type="GO" id="GO:0004252">
    <property type="term" value="F:serine-type endopeptidase activity"/>
    <property type="evidence" value="ECO:0007669"/>
    <property type="project" value="UniProtKB-UniRule"/>
</dbReference>
<dbReference type="InterPro" id="IPR036852">
    <property type="entry name" value="Peptidase_S8/S53_dom_sf"/>
</dbReference>
<name>C1D238_DEIDV</name>
<dbReference type="PANTHER" id="PTHR43399">
    <property type="entry name" value="SUBTILISIN-RELATED"/>
    <property type="match status" value="1"/>
</dbReference>
<accession>C1D238</accession>
<keyword evidence="8" id="KW-0614">Plasmid</keyword>
<evidence type="ECO:0000256" key="2">
    <source>
        <dbReference type="ARBA" id="ARBA00022670"/>
    </source>
</evidence>
<dbReference type="PROSITE" id="PS00136">
    <property type="entry name" value="SUBTILASE_ASP"/>
    <property type="match status" value="1"/>
</dbReference>
<dbReference type="Pfam" id="PF00082">
    <property type="entry name" value="Peptidase_S8"/>
    <property type="match status" value="1"/>
</dbReference>
<evidence type="ECO:0000313" key="8">
    <source>
        <dbReference type="EMBL" id="ACO47477.2"/>
    </source>
</evidence>
<feature type="active site" description="Charge relay system" evidence="5">
    <location>
        <position position="387"/>
    </location>
</feature>
<dbReference type="RefSeq" id="WP_049760540.1">
    <property type="nucleotide sequence ID" value="NC_012527.1"/>
</dbReference>
<dbReference type="PROSITE" id="PS51257">
    <property type="entry name" value="PROKAR_LIPOPROTEIN"/>
    <property type="match status" value="1"/>
</dbReference>
<evidence type="ECO:0000256" key="5">
    <source>
        <dbReference type="PROSITE-ProRule" id="PRU01240"/>
    </source>
</evidence>
<dbReference type="KEGG" id="ddr:Deide_1p00730"/>
<evidence type="ECO:0000313" key="9">
    <source>
        <dbReference type="Proteomes" id="UP000002208"/>
    </source>
</evidence>
<proteinExistence type="inferred from homology"/>
<dbReference type="Gene3D" id="3.40.50.200">
    <property type="entry name" value="Peptidase S8/S53 domain"/>
    <property type="match status" value="1"/>
</dbReference>
<organism evidence="8 9">
    <name type="scientific">Deinococcus deserti (strain DSM 17065 / CIP 109153 / LMG 22923 / VCD115)</name>
    <dbReference type="NCBI Taxonomy" id="546414"/>
    <lineage>
        <taxon>Bacteria</taxon>
        <taxon>Thermotogati</taxon>
        <taxon>Deinococcota</taxon>
        <taxon>Deinococci</taxon>
        <taxon>Deinococcales</taxon>
        <taxon>Deinococcaceae</taxon>
        <taxon>Deinococcus</taxon>
    </lineage>
</organism>
<geneLocation type="plasmid" evidence="9">
    <name>pDeide1</name>
</geneLocation>
<evidence type="ECO:0000256" key="6">
    <source>
        <dbReference type="RuleBase" id="RU003355"/>
    </source>
</evidence>
<dbReference type="HOGENOM" id="CLU_011263_0_0_0"/>
<dbReference type="InterPro" id="IPR051048">
    <property type="entry name" value="Peptidase_S8/S53_subtilisin"/>
</dbReference>
<dbReference type="GO" id="GO:0006508">
    <property type="term" value="P:proteolysis"/>
    <property type="evidence" value="ECO:0007669"/>
    <property type="project" value="UniProtKB-KW"/>
</dbReference>
<dbReference type="PRINTS" id="PR00723">
    <property type="entry name" value="SUBTILISIN"/>
</dbReference>
<dbReference type="PANTHER" id="PTHR43399:SF4">
    <property type="entry name" value="CELL WALL-ASSOCIATED PROTEASE"/>
    <property type="match status" value="1"/>
</dbReference>
<dbReference type="EMBL" id="CP001115">
    <property type="protein sequence ID" value="ACO47477.2"/>
    <property type="molecule type" value="Genomic_DNA"/>
</dbReference>
<keyword evidence="2 5" id="KW-0645">Protease</keyword>
<dbReference type="InterPro" id="IPR000209">
    <property type="entry name" value="Peptidase_S8/S53_dom"/>
</dbReference>
<dbReference type="InterPro" id="IPR015500">
    <property type="entry name" value="Peptidase_S8_subtilisin-rel"/>
</dbReference>
<gene>
    <name evidence="8" type="ordered locus">Deide_1p00730</name>
</gene>
<dbReference type="AlphaFoldDB" id="C1D238"/>
<dbReference type="InterPro" id="IPR023827">
    <property type="entry name" value="Peptidase_S8_Asp-AS"/>
</dbReference>
<evidence type="ECO:0000259" key="7">
    <source>
        <dbReference type="Pfam" id="PF00082"/>
    </source>
</evidence>
<feature type="active site" description="Charge relay system" evidence="5">
    <location>
        <position position="235"/>
    </location>
</feature>
<reference evidence="8 9" key="1">
    <citation type="journal article" date="2009" name="PLoS Genet.">
        <title>Alliance of proteomics and genomics to unravel the specificities of Sahara bacterium Deinococcus deserti.</title>
        <authorList>
            <person name="de Groot A."/>
            <person name="Dulermo R."/>
            <person name="Ortet P."/>
            <person name="Blanchard L."/>
            <person name="Guerin P."/>
            <person name="Fernandez B."/>
            <person name="Vacherie B."/>
            <person name="Dossat C."/>
            <person name="Jolivet E."/>
            <person name="Siguier P."/>
            <person name="Chandler M."/>
            <person name="Barakat M."/>
            <person name="Dedieu A."/>
            <person name="Barbe V."/>
            <person name="Heulin T."/>
            <person name="Sommer S."/>
            <person name="Achouak W."/>
            <person name="Armengaud J."/>
        </authorList>
    </citation>
    <scope>NUCLEOTIDE SEQUENCE [LARGE SCALE GENOMIC DNA]</scope>
    <source>
        <strain evidence="9">DSM 17065 / CIP 109153 / LMG 22923 / VCD115</strain>
        <plasmid evidence="9">pDeide1</plasmid>
    </source>
</reference>
<sequence length="451" mass="46463">MMEILKRGPNRSPHTLALLTALLLAGCNSVTPSSPDATLQPQAVKSANPSTFKYLHDLVGVPAKTSTANLEKLYSGIVLTRDVTAGTATVANNTLSKGPYDSALAVELNERKFSAGVTAQGYNAWSSGYNAWSSGYNAWSSGYNAWSSGTTSTATTFTKNIPTWDFAGIGGAQALIPELGKGVKVAVIDTGIDMNHPAFTGKIDTAYAKDYLDGDNVPQEVNLNTDGTFSAAYGHGTAVAGIITQIAPNATILPIRVLDATGGGDTATIASAIHYAVASGAQVINLSLGSTSDSTAVNQAIRTAVSKEVAVFFAAGNTGDANVLYPAARSQDTNGLGNGSIGIGSVNLLTHKSSFSTYGANLEFTAPGERILTAFPGNRVVAASGTSFATPIVAATAALVLSTGVPIRNDDNLKVFLNNMAATATPSTDPTYGTQLGKGTLNAFKFADLYR</sequence>
<dbReference type="InterPro" id="IPR023828">
    <property type="entry name" value="Peptidase_S8_Ser-AS"/>
</dbReference>